<organism evidence="1">
    <name type="scientific">Siphoviridae sp. ctHjy10</name>
    <dbReference type="NCBI Taxonomy" id="2826234"/>
    <lineage>
        <taxon>Viruses</taxon>
        <taxon>Duplodnaviria</taxon>
        <taxon>Heunggongvirae</taxon>
        <taxon>Uroviricota</taxon>
        <taxon>Caudoviricetes</taxon>
    </lineage>
</organism>
<name>A0A8S5MCT6_9CAUD</name>
<proteinExistence type="predicted"/>
<evidence type="ECO:0000313" key="1">
    <source>
        <dbReference type="EMBL" id="DAD79755.1"/>
    </source>
</evidence>
<protein>
    <submittedName>
        <fullName evidence="1">Uncharacterized protein</fullName>
    </submittedName>
</protein>
<accession>A0A8S5MCT6</accession>
<sequence length="126" mass="14671">MKTEQYYMGKLLKMGDEFTKAVIRKDWFQAKYLYDKASAVTVFLEAPQEIREKLFGRYNEERDEKEQGAFDDRSVAKVMKECLIKNNLGFECMVYRIPGEAGYYGARPATDGYYMPAEQNPAYLAK</sequence>
<reference evidence="1" key="1">
    <citation type="journal article" date="2021" name="Proc. Natl. Acad. Sci. U.S.A.">
        <title>A Catalog of Tens of Thousands of Viruses from Human Metagenomes Reveals Hidden Associations with Chronic Diseases.</title>
        <authorList>
            <person name="Tisza M.J."/>
            <person name="Buck C.B."/>
        </authorList>
    </citation>
    <scope>NUCLEOTIDE SEQUENCE</scope>
    <source>
        <strain evidence="1">CtHjy10</strain>
    </source>
</reference>
<dbReference type="EMBL" id="BK014871">
    <property type="protein sequence ID" value="DAD79755.1"/>
    <property type="molecule type" value="Genomic_DNA"/>
</dbReference>